<organism evidence="2">
    <name type="scientific">Anaerobacillus isosaccharinicus</name>
    <dbReference type="NCBI Taxonomy" id="1532552"/>
    <lineage>
        <taxon>Bacteria</taxon>
        <taxon>Bacillati</taxon>
        <taxon>Bacillota</taxon>
        <taxon>Bacilli</taxon>
        <taxon>Bacillales</taxon>
        <taxon>Bacillaceae</taxon>
        <taxon>Anaerobacillus</taxon>
    </lineage>
</organism>
<feature type="signal peptide" evidence="1">
    <location>
        <begin position="1"/>
        <end position="30"/>
    </location>
</feature>
<dbReference type="EMBL" id="LQXD01000140">
    <property type="protein sequence ID" value="OIJ11156.1"/>
    <property type="molecule type" value="Genomic_DNA"/>
</dbReference>
<comment type="caution">
    <text evidence="2">The sequence shown here is derived from an EMBL/GenBank/DDBJ whole genome shotgun (WGS) entry which is preliminary data.</text>
</comment>
<name>A0A1S2LFL0_9BACI</name>
<dbReference type="KEGG" id="aia:AWH56_015195"/>
<accession>A0A1S2LFL0</accession>
<dbReference type="AlphaFoldDB" id="A0A1S2LFL0"/>
<reference evidence="2" key="1">
    <citation type="submission" date="2016-10" db="EMBL/GenBank/DDBJ databases">
        <title>Draft genome sequences of four alkaliphilic bacteria belonging to the Anaerobacillus genus.</title>
        <authorList>
            <person name="Bassil N.M."/>
            <person name="Lloyd J.R."/>
        </authorList>
    </citation>
    <scope>NUCLEOTIDE SEQUENCE [LARGE SCALE GENOMIC DNA]</scope>
    <source>
        <strain evidence="2">NB2006</strain>
    </source>
</reference>
<dbReference type="OrthoDB" id="2654667at2"/>
<dbReference type="InterPro" id="IPR025673">
    <property type="entry name" value="PCYCGC"/>
</dbReference>
<keyword evidence="1" id="KW-0732">Signal</keyword>
<sequence length="104" mass="11771">MEILFKKKSFFLAAFLLLILVGCNSSQEDANPYNFPDYVLNANYPGAMAAYEYAVDAEEGILEYIPCYCNCYIDPFNHNNVKDCFISNTESTDELIVYDQHGVG</sequence>
<evidence type="ECO:0008006" key="3">
    <source>
        <dbReference type="Google" id="ProtNLM"/>
    </source>
</evidence>
<dbReference type="Pfam" id="PF13798">
    <property type="entry name" value="PCYCGC"/>
    <property type="match status" value="1"/>
</dbReference>
<gene>
    <name evidence="2" type="ORF">AWH56_16140</name>
</gene>
<feature type="chain" id="PRO_5045018262" description="Lipoprotein" evidence="1">
    <location>
        <begin position="31"/>
        <end position="104"/>
    </location>
</feature>
<dbReference type="PROSITE" id="PS51257">
    <property type="entry name" value="PROKAR_LIPOPROTEIN"/>
    <property type="match status" value="1"/>
</dbReference>
<proteinExistence type="predicted"/>
<evidence type="ECO:0000313" key="2">
    <source>
        <dbReference type="EMBL" id="OIJ11156.1"/>
    </source>
</evidence>
<evidence type="ECO:0000256" key="1">
    <source>
        <dbReference type="SAM" id="SignalP"/>
    </source>
</evidence>
<protein>
    <recommendedName>
        <fullName evidence="3">Lipoprotein</fullName>
    </recommendedName>
</protein>